<evidence type="ECO:0000313" key="2">
    <source>
        <dbReference type="EMBL" id="KAJ7722303.1"/>
    </source>
</evidence>
<reference evidence="2" key="1">
    <citation type="submission" date="2023-03" db="EMBL/GenBank/DDBJ databases">
        <title>Massive genome expansion in bonnet fungi (Mycena s.s.) driven by repeated elements and novel gene families across ecological guilds.</title>
        <authorList>
            <consortium name="Lawrence Berkeley National Laboratory"/>
            <person name="Harder C.B."/>
            <person name="Miyauchi S."/>
            <person name="Viragh M."/>
            <person name="Kuo A."/>
            <person name="Thoen E."/>
            <person name="Andreopoulos B."/>
            <person name="Lu D."/>
            <person name="Skrede I."/>
            <person name="Drula E."/>
            <person name="Henrissat B."/>
            <person name="Morin E."/>
            <person name="Kohler A."/>
            <person name="Barry K."/>
            <person name="LaButti K."/>
            <person name="Morin E."/>
            <person name="Salamov A."/>
            <person name="Lipzen A."/>
            <person name="Mereny Z."/>
            <person name="Hegedus B."/>
            <person name="Baldrian P."/>
            <person name="Stursova M."/>
            <person name="Weitz H."/>
            <person name="Taylor A."/>
            <person name="Grigoriev I.V."/>
            <person name="Nagy L.G."/>
            <person name="Martin F."/>
            <person name="Kauserud H."/>
        </authorList>
    </citation>
    <scope>NUCLEOTIDE SEQUENCE</scope>
    <source>
        <strain evidence="2">CBHHK188m</strain>
    </source>
</reference>
<evidence type="ECO:0000256" key="1">
    <source>
        <dbReference type="SAM" id="MobiDB-lite"/>
    </source>
</evidence>
<proteinExistence type="predicted"/>
<keyword evidence="3" id="KW-1185">Reference proteome</keyword>
<protein>
    <submittedName>
        <fullName evidence="2">Uncharacterized protein</fullName>
    </submittedName>
</protein>
<dbReference type="EMBL" id="JARJLG010000259">
    <property type="protein sequence ID" value="KAJ7722303.1"/>
    <property type="molecule type" value="Genomic_DNA"/>
</dbReference>
<feature type="region of interest" description="Disordered" evidence="1">
    <location>
        <begin position="177"/>
        <end position="208"/>
    </location>
</feature>
<comment type="caution">
    <text evidence="2">The sequence shown here is derived from an EMBL/GenBank/DDBJ whole genome shotgun (WGS) entry which is preliminary data.</text>
</comment>
<accession>A0AAD7ML05</accession>
<gene>
    <name evidence="2" type="ORF">DFH07DRAFT_783889</name>
</gene>
<dbReference type="Proteomes" id="UP001215280">
    <property type="component" value="Unassembled WGS sequence"/>
</dbReference>
<organism evidence="2 3">
    <name type="scientific">Mycena maculata</name>
    <dbReference type="NCBI Taxonomy" id="230809"/>
    <lineage>
        <taxon>Eukaryota</taxon>
        <taxon>Fungi</taxon>
        <taxon>Dikarya</taxon>
        <taxon>Basidiomycota</taxon>
        <taxon>Agaricomycotina</taxon>
        <taxon>Agaricomycetes</taxon>
        <taxon>Agaricomycetidae</taxon>
        <taxon>Agaricales</taxon>
        <taxon>Marasmiineae</taxon>
        <taxon>Mycenaceae</taxon>
        <taxon>Mycena</taxon>
    </lineage>
</organism>
<sequence>MVASCAVGLGINTVAYGVRRCGASSGGACSCVVLGAGGCSVMCAAGGRGIRGGGAYEAGQDGPLRRGESTRWAVVRLRVRGTSWNWLVSRLGAFYRVGGAGAVDVNGVGGHDDVSRSWRRVGYPTFTSTGRITYSVSFGTGVGVWVSWSSPARVCALSGLRVPWSWVGRPFEPPLPPTTAGGGLAALPPPGDGGGKRLRGLPLRVSHS</sequence>
<evidence type="ECO:0000313" key="3">
    <source>
        <dbReference type="Proteomes" id="UP001215280"/>
    </source>
</evidence>
<dbReference type="AlphaFoldDB" id="A0AAD7ML05"/>
<name>A0AAD7ML05_9AGAR</name>